<dbReference type="Proteomes" id="UP000827549">
    <property type="component" value="Chromosome 4"/>
</dbReference>
<evidence type="ECO:0000256" key="2">
    <source>
        <dbReference type="PIRSR" id="PIRSR617774-1"/>
    </source>
</evidence>
<dbReference type="GeneID" id="87808446"/>
<dbReference type="InterPro" id="IPR011051">
    <property type="entry name" value="RmlC_Cupin_sf"/>
</dbReference>
<accession>A0AAF0Y7L8</accession>
<dbReference type="GO" id="GO:0016805">
    <property type="term" value="F:dipeptidase activity"/>
    <property type="evidence" value="ECO:0007669"/>
    <property type="project" value="TreeGrafter"/>
</dbReference>
<name>A0AAF0Y7L8_9TREE</name>
<feature type="binding site" evidence="3">
    <location>
        <position position="542"/>
    </location>
    <ligand>
        <name>Mn(2+)</name>
        <dbReference type="ChEBI" id="CHEBI:29035"/>
        <label>1</label>
    </ligand>
</feature>
<feature type="binding site" evidence="3">
    <location>
        <position position="540"/>
    </location>
    <ligand>
        <name>Mn(2+)</name>
        <dbReference type="ChEBI" id="CHEBI:29035"/>
        <label>1</label>
    </ligand>
</feature>
<dbReference type="EMBL" id="CP086717">
    <property type="protein sequence ID" value="WOO81693.1"/>
    <property type="molecule type" value="Genomic_DNA"/>
</dbReference>
<dbReference type="CDD" id="cd05672">
    <property type="entry name" value="M20_ACY1L2-like"/>
    <property type="match status" value="1"/>
</dbReference>
<feature type="compositionally biased region" description="Basic and acidic residues" evidence="4">
    <location>
        <begin position="471"/>
        <end position="487"/>
    </location>
</feature>
<dbReference type="InterPro" id="IPR006045">
    <property type="entry name" value="Cupin_1"/>
</dbReference>
<dbReference type="SUPFAM" id="SSF51182">
    <property type="entry name" value="RmlC-like cupins"/>
    <property type="match status" value="1"/>
</dbReference>
<dbReference type="SUPFAM" id="SSF55031">
    <property type="entry name" value="Bacterial exopeptidase dimerisation domain"/>
    <property type="match status" value="1"/>
</dbReference>
<proteinExistence type="inferred from homology"/>
<comment type="cofactor">
    <cofactor evidence="3">
        <name>Mn(2+)</name>
        <dbReference type="ChEBI" id="CHEBI:29035"/>
    </cofactor>
    <text evidence="3">Binds 2 manganese ions per subunit.</text>
</comment>
<dbReference type="InterPro" id="IPR014710">
    <property type="entry name" value="RmlC-like_jellyroll"/>
</dbReference>
<feature type="binding site" evidence="3">
    <location>
        <position position="585"/>
    </location>
    <ligand>
        <name>Mn(2+)</name>
        <dbReference type="ChEBI" id="CHEBI:29035"/>
        <label>1</label>
    </ligand>
</feature>
<feature type="region of interest" description="Disordered" evidence="4">
    <location>
        <begin position="1"/>
        <end position="24"/>
    </location>
</feature>
<dbReference type="InterPro" id="IPR002933">
    <property type="entry name" value="Peptidase_M20"/>
</dbReference>
<feature type="domain" description="Cupin type-1" evidence="5">
    <location>
        <begin position="505"/>
        <end position="638"/>
    </location>
</feature>
<dbReference type="GO" id="GO:0033609">
    <property type="term" value="P:oxalate metabolic process"/>
    <property type="evidence" value="ECO:0007669"/>
    <property type="project" value="InterPro"/>
</dbReference>
<dbReference type="GO" id="GO:0046872">
    <property type="term" value="F:metal ion binding"/>
    <property type="evidence" value="ECO:0007669"/>
    <property type="project" value="UniProtKB-KW"/>
</dbReference>
<organism evidence="6 7">
    <name type="scientific">Vanrija pseudolonga</name>
    <dbReference type="NCBI Taxonomy" id="143232"/>
    <lineage>
        <taxon>Eukaryota</taxon>
        <taxon>Fungi</taxon>
        <taxon>Dikarya</taxon>
        <taxon>Basidiomycota</taxon>
        <taxon>Agaricomycotina</taxon>
        <taxon>Tremellomycetes</taxon>
        <taxon>Trichosporonales</taxon>
        <taxon>Trichosporonaceae</taxon>
        <taxon>Vanrija</taxon>
    </lineage>
</organism>
<sequence>MTLTTAAINTQTAPKSSAPGTSPDVRETIRNIIAKSASKLVDVSLFLHSNPEIAYEEFKAHALLTDFLESEGFVVERQYKGYETAWKATFTNGPGPVFGLNSEYDALPKIGHACGHNLICILGIGALLAMREAMIKHDIKGTVVLLGTPAEEGKDGKGNLLERGAYDGLEACMMAHPAGGDNNGVAGVIAPNLAVRRLNIDFHGKSAHAALAPWQGINALDAAVQAYTAINAIRQHIQSHERIHGVILNGGESPNVIPKLTSMWYYCRSGDPKQVDALATRVVAACRAAGAATGCGVDITMPAVCADLNHSPALSSEFAAVMKEEFGDNYIVNLDKSKPRTASTDFGTITYVMPGCHPHYNITDAGFKVHTADFAKLTGTPEAHDITLNVAAGVAATGIRFLTDRSFAAEAKAQWERDMSEFGAVDRRPGASVELQRSILDELKAATLEDKVPEPRRGKYGNDILGPVNNDRARQEPDHIRPPKTDGGKLGNMKWSFTDSHMRLEEGGWARETTVREMPLSKELAGVNMRLGPGVYRELHWHSEAEWAYIIEGECRITVLDTDGGCFIDDLKKGDLWYFPTGFPHGIQGLGERGVEFLLIFDDGNFSEDSTFLLTDYLARTPKDILAKNFRVSEEVFSTLSQREKYIFQGTMPGSLSEARKAVIPSKLRFTHRMLEQKPAKFPGGEVRITDTRNFPISKTTAAAHVIVYEGGLREMHWHPNADEWTFFLRGHARITVFASNGVARTFNYMAGDVAVIPKNNAHYVENIGTGQVEFLEMFRAPLFEDFSTDQWLAQTPALEVAEHLNLSGDHREEFLRQLNKTKVPVKARRQSF</sequence>
<feature type="binding site" evidence="3">
    <location>
        <position position="717"/>
    </location>
    <ligand>
        <name>Mn(2+)</name>
        <dbReference type="ChEBI" id="CHEBI:29035"/>
        <label>2</label>
    </ligand>
</feature>
<feature type="active site" description="Proton donor" evidence="2">
    <location>
        <position position="777"/>
    </location>
</feature>
<dbReference type="Pfam" id="PF00190">
    <property type="entry name" value="Cupin_1"/>
    <property type="match status" value="2"/>
</dbReference>
<dbReference type="RefSeq" id="XP_062627725.1">
    <property type="nucleotide sequence ID" value="XM_062771741.1"/>
</dbReference>
<evidence type="ECO:0000256" key="4">
    <source>
        <dbReference type="SAM" id="MobiDB-lite"/>
    </source>
</evidence>
<feature type="binding site" evidence="3">
    <location>
        <position position="763"/>
    </location>
    <ligand>
        <name>Mn(2+)</name>
        <dbReference type="ChEBI" id="CHEBI:29035"/>
        <label>2</label>
    </ligand>
</feature>
<dbReference type="Pfam" id="PF07687">
    <property type="entry name" value="M20_dimer"/>
    <property type="match status" value="1"/>
</dbReference>
<dbReference type="Gene3D" id="2.60.120.10">
    <property type="entry name" value="Jelly Rolls"/>
    <property type="match status" value="2"/>
</dbReference>
<evidence type="ECO:0000256" key="3">
    <source>
        <dbReference type="PIRSR" id="PIRSR617774-2"/>
    </source>
</evidence>
<dbReference type="Pfam" id="PF01546">
    <property type="entry name" value="Peptidase_M20"/>
    <property type="match status" value="1"/>
</dbReference>
<comment type="similarity">
    <text evidence="1">Belongs to the peptidase M20A family.</text>
</comment>
<evidence type="ECO:0000259" key="5">
    <source>
        <dbReference type="SMART" id="SM00835"/>
    </source>
</evidence>
<dbReference type="Gene3D" id="3.30.70.360">
    <property type="match status" value="1"/>
</dbReference>
<evidence type="ECO:0000256" key="1">
    <source>
        <dbReference type="ARBA" id="ARBA00006247"/>
    </source>
</evidence>
<dbReference type="InterPro" id="IPR017439">
    <property type="entry name" value="Amidohydrolase"/>
</dbReference>
<keyword evidence="3" id="KW-0464">Manganese</keyword>
<dbReference type="PANTHER" id="PTHR30575:SF0">
    <property type="entry name" value="XAA-ARG DIPEPTIDASE"/>
    <property type="match status" value="1"/>
</dbReference>
<dbReference type="SMART" id="SM00835">
    <property type="entry name" value="Cupin_1"/>
    <property type="match status" value="2"/>
</dbReference>
<dbReference type="InterPro" id="IPR036264">
    <property type="entry name" value="Bact_exopeptidase_dim_dom"/>
</dbReference>
<dbReference type="InterPro" id="IPR017774">
    <property type="entry name" value="Bicupin_oxalate_deCO2ase/Oxase"/>
</dbReference>
<dbReference type="Gene3D" id="3.40.630.10">
    <property type="entry name" value="Zn peptidases"/>
    <property type="match status" value="1"/>
</dbReference>
<feature type="binding site" evidence="3">
    <location>
        <position position="546"/>
    </location>
    <ligand>
        <name>Mn(2+)</name>
        <dbReference type="ChEBI" id="CHEBI:29035"/>
        <label>1</label>
    </ligand>
</feature>
<keyword evidence="7" id="KW-1185">Reference proteome</keyword>
<evidence type="ECO:0000313" key="6">
    <source>
        <dbReference type="EMBL" id="WOO81693.1"/>
    </source>
</evidence>
<dbReference type="PANTHER" id="PTHR30575">
    <property type="entry name" value="PEPTIDASE M20"/>
    <property type="match status" value="1"/>
</dbReference>
<feature type="binding site" evidence="3">
    <location>
        <position position="724"/>
    </location>
    <ligand>
        <name>Mn(2+)</name>
        <dbReference type="ChEBI" id="CHEBI:29035"/>
        <label>2</label>
    </ligand>
</feature>
<gene>
    <name evidence="6" type="primary">oxdC</name>
    <name evidence="6" type="ORF">LOC62_04G005217</name>
</gene>
<protein>
    <submittedName>
        <fullName evidence="6">Oxalate decarboxylase OxdC</fullName>
    </submittedName>
</protein>
<dbReference type="FunFam" id="3.30.70.360:FF:000004">
    <property type="entry name" value="Peptidase M20 domain-containing protein 2"/>
    <property type="match status" value="1"/>
</dbReference>
<feature type="binding site" evidence="3">
    <location>
        <position position="719"/>
    </location>
    <ligand>
        <name>Mn(2+)</name>
        <dbReference type="ChEBI" id="CHEBI:29035"/>
        <label>2</label>
    </ligand>
</feature>
<dbReference type="InterPro" id="IPR011650">
    <property type="entry name" value="Peptidase_M20_dimer"/>
</dbReference>
<dbReference type="SUPFAM" id="SSF53187">
    <property type="entry name" value="Zn-dependent exopeptidases"/>
    <property type="match status" value="1"/>
</dbReference>
<dbReference type="AlphaFoldDB" id="A0AAF0Y7L8"/>
<dbReference type="CDD" id="cd20304">
    <property type="entry name" value="cupin_OxDC_N"/>
    <property type="match status" value="1"/>
</dbReference>
<feature type="domain" description="Cupin type-1" evidence="5">
    <location>
        <begin position="672"/>
        <end position="813"/>
    </location>
</feature>
<dbReference type="InterPro" id="IPR052030">
    <property type="entry name" value="Peptidase_M20/M20A_hydrolases"/>
</dbReference>
<feature type="region of interest" description="Disordered" evidence="4">
    <location>
        <begin position="453"/>
        <end position="492"/>
    </location>
</feature>
<evidence type="ECO:0000313" key="7">
    <source>
        <dbReference type="Proteomes" id="UP000827549"/>
    </source>
</evidence>
<dbReference type="NCBIfam" id="TIGR01891">
    <property type="entry name" value="amidohydrolases"/>
    <property type="match status" value="1"/>
</dbReference>
<dbReference type="NCBIfam" id="TIGR03404">
    <property type="entry name" value="bicupin_oxalic"/>
    <property type="match status" value="1"/>
</dbReference>
<reference evidence="6" key="1">
    <citation type="submission" date="2023-10" db="EMBL/GenBank/DDBJ databases">
        <authorList>
            <person name="Noh H."/>
        </authorList>
    </citation>
    <scope>NUCLEOTIDE SEQUENCE</scope>
    <source>
        <strain evidence="6">DUCC4014</strain>
    </source>
</reference>
<dbReference type="CDD" id="cd20305">
    <property type="entry name" value="cupin_OxDC_C"/>
    <property type="match status" value="1"/>
</dbReference>
<keyword evidence="3" id="KW-0479">Metal-binding</keyword>
<feature type="compositionally biased region" description="Polar residues" evidence="4">
    <location>
        <begin position="1"/>
        <end position="20"/>
    </location>
</feature>